<feature type="binding site" evidence="3">
    <location>
        <position position="47"/>
    </location>
    <ligand>
        <name>a divalent metal cation</name>
        <dbReference type="ChEBI" id="CHEBI:60240"/>
    </ligand>
</feature>
<dbReference type="GO" id="GO:0046872">
    <property type="term" value="F:metal ion binding"/>
    <property type="evidence" value="ECO:0007669"/>
    <property type="project" value="UniProtKB-KW"/>
</dbReference>
<organism evidence="4">
    <name type="scientific">Acidobacterium capsulatum</name>
    <dbReference type="NCBI Taxonomy" id="33075"/>
    <lineage>
        <taxon>Bacteria</taxon>
        <taxon>Pseudomonadati</taxon>
        <taxon>Acidobacteriota</taxon>
        <taxon>Terriglobia</taxon>
        <taxon>Terriglobales</taxon>
        <taxon>Acidobacteriaceae</taxon>
        <taxon>Acidobacterium</taxon>
    </lineage>
</organism>
<dbReference type="SUPFAM" id="SSF109854">
    <property type="entry name" value="DinB/YfiT-like putative metalloenzymes"/>
    <property type="match status" value="1"/>
</dbReference>
<dbReference type="Pfam" id="PF05163">
    <property type="entry name" value="DinB"/>
    <property type="match status" value="1"/>
</dbReference>
<dbReference type="InterPro" id="IPR007837">
    <property type="entry name" value="DinB"/>
</dbReference>
<evidence type="ECO:0000256" key="1">
    <source>
        <dbReference type="ARBA" id="ARBA00008635"/>
    </source>
</evidence>
<protein>
    <submittedName>
        <fullName evidence="4">Damage-inducible protein DinB</fullName>
    </submittedName>
</protein>
<reference evidence="4" key="1">
    <citation type="journal article" date="2020" name="mSystems">
        <title>Genome- and Community-Level Interaction Insights into Carbon Utilization and Element Cycling Functions of Hydrothermarchaeota in Hydrothermal Sediment.</title>
        <authorList>
            <person name="Zhou Z."/>
            <person name="Liu Y."/>
            <person name="Xu W."/>
            <person name="Pan J."/>
            <person name="Luo Z.H."/>
            <person name="Li M."/>
        </authorList>
    </citation>
    <scope>NUCLEOTIDE SEQUENCE [LARGE SCALE GENOMIC DNA]</scope>
    <source>
        <strain evidence="4">SpSt-855</strain>
    </source>
</reference>
<sequence>MSLAASFLPEFDHEFANTRRMLELVPNDHLSWKPHEKSMDLGRLAWHVADFPSWCNDLMSKPGLSMTAEDGAEYAEERTGKKREDVLARFDKDLPEAREALAATSDEEMARNWKMEWMGQTVIDMPRIAVYRSMVMNHMMHHRAQLGVYLRLLNIPIPGLYGPSADEMPS</sequence>
<dbReference type="InterPro" id="IPR034660">
    <property type="entry name" value="DinB/YfiT-like"/>
</dbReference>
<feature type="binding site" evidence="3">
    <location>
        <position position="138"/>
    </location>
    <ligand>
        <name>a divalent metal cation</name>
        <dbReference type="ChEBI" id="CHEBI:60240"/>
    </ligand>
</feature>
<keyword evidence="2 3" id="KW-0479">Metal-binding</keyword>
<dbReference type="EMBL" id="DTKL01000081">
    <property type="protein sequence ID" value="HGY95624.1"/>
    <property type="molecule type" value="Genomic_DNA"/>
</dbReference>
<feature type="binding site" evidence="3">
    <location>
        <position position="142"/>
    </location>
    <ligand>
        <name>a divalent metal cation</name>
        <dbReference type="ChEBI" id="CHEBI:60240"/>
    </ligand>
</feature>
<comment type="caution">
    <text evidence="4">The sequence shown here is derived from an EMBL/GenBank/DDBJ whole genome shotgun (WGS) entry which is preliminary data.</text>
</comment>
<evidence type="ECO:0000256" key="3">
    <source>
        <dbReference type="PIRSR" id="PIRSR607837-1"/>
    </source>
</evidence>
<evidence type="ECO:0000256" key="2">
    <source>
        <dbReference type="ARBA" id="ARBA00022723"/>
    </source>
</evidence>
<dbReference type="AlphaFoldDB" id="A0A7V5CUJ1"/>
<gene>
    <name evidence="4" type="ORF">ENW50_13205</name>
</gene>
<accession>A0A7V5CUJ1</accession>
<name>A0A7V5CUJ1_9BACT</name>
<dbReference type="Gene3D" id="1.20.120.450">
    <property type="entry name" value="dinb family like domain"/>
    <property type="match status" value="1"/>
</dbReference>
<proteinExistence type="inferred from homology"/>
<evidence type="ECO:0000313" key="4">
    <source>
        <dbReference type="EMBL" id="HGY95624.1"/>
    </source>
</evidence>
<comment type="similarity">
    <text evidence="1">Belongs to the DinB family.</text>
</comment>